<name>A0A259U2C5_9BACT</name>
<proteinExistence type="inferred from homology"/>
<evidence type="ECO:0000259" key="4">
    <source>
        <dbReference type="Pfam" id="PF22624"/>
    </source>
</evidence>
<dbReference type="InterPro" id="IPR050559">
    <property type="entry name" value="P-Pant_transferase_sf"/>
</dbReference>
<dbReference type="EMBL" id="MQWB01000001">
    <property type="protein sequence ID" value="OZC03954.1"/>
    <property type="molecule type" value="Genomic_DNA"/>
</dbReference>
<dbReference type="GO" id="GO:0008897">
    <property type="term" value="F:holo-[acyl-carrier-protein] synthase activity"/>
    <property type="evidence" value="ECO:0007669"/>
    <property type="project" value="InterPro"/>
</dbReference>
<dbReference type="GO" id="GO:0000287">
    <property type="term" value="F:magnesium ion binding"/>
    <property type="evidence" value="ECO:0007669"/>
    <property type="project" value="InterPro"/>
</dbReference>
<comment type="caution">
    <text evidence="5">The sequence shown here is derived from an EMBL/GenBank/DDBJ whole genome shotgun (WGS) entry which is preliminary data.</text>
</comment>
<keyword evidence="6" id="KW-1185">Reference proteome</keyword>
<dbReference type="Pfam" id="PF22624">
    <property type="entry name" value="AASDHPPT_N"/>
    <property type="match status" value="1"/>
</dbReference>
<dbReference type="GO" id="GO:0005829">
    <property type="term" value="C:cytosol"/>
    <property type="evidence" value="ECO:0007669"/>
    <property type="project" value="TreeGrafter"/>
</dbReference>
<sequence>MSARPASGEVHVWTIDLARSAQSGILSADEEEQARRYRFAADGRRFTARRCALRQILGAALGIAPEAIAFRTDAWGKPAVTSGDVGFNLTHAGDHAMIAVARGQAVGVDLERRRPWEEVRVLLPVVCSPAEQELLALAHAPADLFAQLWVWKEAALKASGDGFSRDPRTLDALDARDATKPLWRDGNRLWRLHPLAAPEGYRAAVAAPPDAHIVQRAWPPEA</sequence>
<dbReference type="Gene3D" id="3.90.470.20">
    <property type="entry name" value="4'-phosphopantetheinyl transferase domain"/>
    <property type="match status" value="2"/>
</dbReference>
<gene>
    <name evidence="5" type="ORF">BSZ36_13765</name>
</gene>
<accession>A0A259U2C5</accession>
<dbReference type="InterPro" id="IPR037143">
    <property type="entry name" value="4-PPantetheinyl_Trfase_dom_sf"/>
</dbReference>
<keyword evidence="2" id="KW-0808">Transferase</keyword>
<protein>
    <submittedName>
        <fullName evidence="5">Uncharacterized protein</fullName>
    </submittedName>
</protein>
<dbReference type="AlphaFoldDB" id="A0A259U2C5"/>
<dbReference type="InterPro" id="IPR055066">
    <property type="entry name" value="AASDHPPT_N"/>
</dbReference>
<evidence type="ECO:0000259" key="3">
    <source>
        <dbReference type="Pfam" id="PF01648"/>
    </source>
</evidence>
<dbReference type="PANTHER" id="PTHR12215">
    <property type="entry name" value="PHOSPHOPANTETHEINE TRANSFERASE"/>
    <property type="match status" value="1"/>
</dbReference>
<organism evidence="5 6">
    <name type="scientific">Rubricoccus marinus</name>
    <dbReference type="NCBI Taxonomy" id="716817"/>
    <lineage>
        <taxon>Bacteria</taxon>
        <taxon>Pseudomonadati</taxon>
        <taxon>Rhodothermota</taxon>
        <taxon>Rhodothermia</taxon>
        <taxon>Rhodothermales</taxon>
        <taxon>Rubricoccaceae</taxon>
        <taxon>Rubricoccus</taxon>
    </lineage>
</organism>
<dbReference type="GO" id="GO:0019878">
    <property type="term" value="P:lysine biosynthetic process via aminoadipic acid"/>
    <property type="evidence" value="ECO:0007669"/>
    <property type="project" value="TreeGrafter"/>
</dbReference>
<dbReference type="PANTHER" id="PTHR12215:SF10">
    <property type="entry name" value="L-AMINOADIPATE-SEMIALDEHYDE DEHYDROGENASE-PHOSPHOPANTETHEINYL TRANSFERASE"/>
    <property type="match status" value="1"/>
</dbReference>
<reference evidence="5 6" key="1">
    <citation type="submission" date="2016-11" db="EMBL/GenBank/DDBJ databases">
        <title>Study of marine rhodopsin-containing bacteria.</title>
        <authorList>
            <person name="Yoshizawa S."/>
            <person name="Kumagai Y."/>
            <person name="Kogure K."/>
        </authorList>
    </citation>
    <scope>NUCLEOTIDE SEQUENCE [LARGE SCALE GENOMIC DNA]</scope>
    <source>
        <strain evidence="5 6">SG-29</strain>
    </source>
</reference>
<dbReference type="Proteomes" id="UP000216446">
    <property type="component" value="Unassembled WGS sequence"/>
</dbReference>
<comment type="similarity">
    <text evidence="1">Belongs to the P-Pant transferase superfamily. Gsp/Sfp/HetI/AcpT family.</text>
</comment>
<dbReference type="InterPro" id="IPR008278">
    <property type="entry name" value="4-PPantetheinyl_Trfase_dom"/>
</dbReference>
<evidence type="ECO:0000313" key="6">
    <source>
        <dbReference type="Proteomes" id="UP000216446"/>
    </source>
</evidence>
<evidence type="ECO:0000256" key="1">
    <source>
        <dbReference type="ARBA" id="ARBA00010990"/>
    </source>
</evidence>
<feature type="domain" description="4'-phosphopantetheinyl transferase" evidence="3">
    <location>
        <begin position="105"/>
        <end position="205"/>
    </location>
</feature>
<evidence type="ECO:0000256" key="2">
    <source>
        <dbReference type="ARBA" id="ARBA00022679"/>
    </source>
</evidence>
<dbReference type="SUPFAM" id="SSF56214">
    <property type="entry name" value="4'-phosphopantetheinyl transferase"/>
    <property type="match status" value="2"/>
</dbReference>
<evidence type="ECO:0000313" key="5">
    <source>
        <dbReference type="EMBL" id="OZC03954.1"/>
    </source>
</evidence>
<dbReference type="Pfam" id="PF01648">
    <property type="entry name" value="ACPS"/>
    <property type="match status" value="1"/>
</dbReference>
<dbReference type="InParanoid" id="A0A259U2C5"/>
<feature type="domain" description="4'-phosphopantetheinyl transferase N-terminal" evidence="4">
    <location>
        <begin position="25"/>
        <end position="100"/>
    </location>
</feature>